<reference evidence="1 2" key="1">
    <citation type="journal article" date="2019" name="Int. J. Syst. Evol. Microbiol.">
        <title>The Global Catalogue of Microorganisms (GCM) 10K type strain sequencing project: providing services to taxonomists for standard genome sequencing and annotation.</title>
        <authorList>
            <consortium name="The Broad Institute Genomics Platform"/>
            <consortium name="The Broad Institute Genome Sequencing Center for Infectious Disease"/>
            <person name="Wu L."/>
            <person name="Ma J."/>
        </authorList>
    </citation>
    <scope>NUCLEOTIDE SEQUENCE [LARGE SCALE GENOMIC DNA]</scope>
    <source>
        <strain evidence="1 2">JCM 16365</strain>
    </source>
</reference>
<dbReference type="Pfam" id="PF13830">
    <property type="entry name" value="DUF4192"/>
    <property type="match status" value="1"/>
</dbReference>
<keyword evidence="2" id="KW-1185">Reference proteome</keyword>
<dbReference type="Proteomes" id="UP001500274">
    <property type="component" value="Unassembled WGS sequence"/>
</dbReference>
<name>A0ABN3P760_9MICO</name>
<comment type="caution">
    <text evidence="1">The sequence shown here is derived from an EMBL/GenBank/DDBJ whole genome shotgun (WGS) entry which is preliminary data.</text>
</comment>
<evidence type="ECO:0008006" key="3">
    <source>
        <dbReference type="Google" id="ProtNLM"/>
    </source>
</evidence>
<dbReference type="RefSeq" id="WP_344227268.1">
    <property type="nucleotide sequence ID" value="NZ_BAAARI010000005.1"/>
</dbReference>
<gene>
    <name evidence="1" type="ORF">GCM10009862_08820</name>
</gene>
<sequence>MTTIIKARDAADFLSLVPRLLGYEPRRSVVLIPFTAGRTGGGLRVDLPPAAADTDAVASTLIGFACRVEHTDAYAVLVYDDADAVTHAELIAALEVRAQACGLRRIDALHISSGRWRSYLDPALGGTIAGDPDAGTNRPAADQGAGASLPHVDFARSERVGRALTECARALEWVLNGSRPADARIHPDALVASLALEDLPAFFESWIPSRGAVSPPGDGTDAEHADVQDLALLIWCLARPALRDIALATWVRGVDGGDAALTAQQEWEAGVAYPDELGAWMMGEGPRPDVDRLTGALEVCRLAAASAPAAYRPGVLAASAWLSWALGRSTHAARYCEQALAIDAEHGLSLIVLSMVDAGHLPDWAFRAQPG</sequence>
<evidence type="ECO:0000313" key="2">
    <source>
        <dbReference type="Proteomes" id="UP001500274"/>
    </source>
</evidence>
<accession>A0ABN3P760</accession>
<dbReference type="EMBL" id="BAAARI010000005">
    <property type="protein sequence ID" value="GAA2572177.1"/>
    <property type="molecule type" value="Genomic_DNA"/>
</dbReference>
<organism evidence="1 2">
    <name type="scientific">Microbacterium binotii</name>
    <dbReference type="NCBI Taxonomy" id="462710"/>
    <lineage>
        <taxon>Bacteria</taxon>
        <taxon>Bacillati</taxon>
        <taxon>Actinomycetota</taxon>
        <taxon>Actinomycetes</taxon>
        <taxon>Micrococcales</taxon>
        <taxon>Microbacteriaceae</taxon>
        <taxon>Microbacterium</taxon>
    </lineage>
</organism>
<dbReference type="InterPro" id="IPR025447">
    <property type="entry name" value="DUF4192"/>
</dbReference>
<protein>
    <recommendedName>
        <fullName evidence="3">DUF4192 family protein</fullName>
    </recommendedName>
</protein>
<evidence type="ECO:0000313" key="1">
    <source>
        <dbReference type="EMBL" id="GAA2572177.1"/>
    </source>
</evidence>
<proteinExistence type="predicted"/>